<evidence type="ECO:0008006" key="4">
    <source>
        <dbReference type="Google" id="ProtNLM"/>
    </source>
</evidence>
<dbReference type="EMBL" id="CP003944">
    <property type="protein sequence ID" value="AFZ51965.1"/>
    <property type="molecule type" value="Genomic_DNA"/>
</dbReference>
<evidence type="ECO:0000313" key="3">
    <source>
        <dbReference type="Proteomes" id="UP000010482"/>
    </source>
</evidence>
<evidence type="ECO:0000256" key="1">
    <source>
        <dbReference type="SAM" id="MobiDB-lite"/>
    </source>
</evidence>
<dbReference type="Proteomes" id="UP000010482">
    <property type="component" value="Chromosome"/>
</dbReference>
<dbReference type="eggNOG" id="ENOG5033CC9">
    <property type="taxonomic scope" value="Bacteria"/>
</dbReference>
<dbReference type="InterPro" id="IPR049537">
    <property type="entry name" value="RelB-like"/>
</dbReference>
<dbReference type="KEGG" id="dsl:Dacsa_3477"/>
<dbReference type="HOGENOM" id="CLU_195982_1_1_3"/>
<name>K9Z066_DACS8</name>
<dbReference type="Pfam" id="PF18506">
    <property type="entry name" value="RelB-like"/>
    <property type="match status" value="1"/>
</dbReference>
<proteinExistence type="predicted"/>
<dbReference type="STRING" id="13035.Dacsa_3477"/>
<sequence>MIGLHDLHPEYITDQRGEKKSVILPISEFEELIEDIEDLAAVAERREEPTTSHQDLIAELKEDGSI</sequence>
<dbReference type="AlphaFoldDB" id="K9Z066"/>
<feature type="region of interest" description="Disordered" evidence="1">
    <location>
        <begin position="45"/>
        <end position="66"/>
    </location>
</feature>
<keyword evidence="3" id="KW-1185">Reference proteome</keyword>
<accession>K9Z066</accession>
<dbReference type="RefSeq" id="WP_015230939.1">
    <property type="nucleotide sequence ID" value="NC_019780.1"/>
</dbReference>
<dbReference type="PATRIC" id="fig|13035.3.peg.3935"/>
<organism evidence="2 3">
    <name type="scientific">Dactylococcopsis salina (strain PCC 8305)</name>
    <name type="common">Myxobactron salinum</name>
    <dbReference type="NCBI Taxonomy" id="13035"/>
    <lineage>
        <taxon>Bacteria</taxon>
        <taxon>Bacillati</taxon>
        <taxon>Cyanobacteriota</taxon>
        <taxon>Cyanophyceae</taxon>
        <taxon>Nodosilineales</taxon>
        <taxon>Cymatolegaceae</taxon>
        <taxon>Dactylococcopsis</taxon>
    </lineage>
</organism>
<protein>
    <recommendedName>
        <fullName evidence="4">Antitoxin</fullName>
    </recommendedName>
</protein>
<evidence type="ECO:0000313" key="2">
    <source>
        <dbReference type="EMBL" id="AFZ51965.1"/>
    </source>
</evidence>
<gene>
    <name evidence="2" type="ORF">Dacsa_3477</name>
</gene>
<reference evidence="2" key="1">
    <citation type="submission" date="2012-04" db="EMBL/GenBank/DDBJ databases">
        <title>Finished genome of Dactylococcopsis salina PCC 8305.</title>
        <authorList>
            <consortium name="US DOE Joint Genome Institute"/>
            <person name="Gugger M."/>
            <person name="Coursin T."/>
            <person name="Rippka R."/>
            <person name="Tandeau De Marsac N."/>
            <person name="Huntemann M."/>
            <person name="Wei C.-L."/>
            <person name="Han J."/>
            <person name="Detter J.C."/>
            <person name="Han C."/>
            <person name="Tapia R."/>
            <person name="Daligault H."/>
            <person name="Chen A."/>
            <person name="Krypides N."/>
            <person name="Mavromatis K."/>
            <person name="Markowitz V."/>
            <person name="Szeto E."/>
            <person name="Ivanova N."/>
            <person name="Ovchinnikova G."/>
            <person name="Pagani I."/>
            <person name="Pati A."/>
            <person name="Goodwin L."/>
            <person name="Peters L."/>
            <person name="Pitluck S."/>
            <person name="Woyke T."/>
            <person name="Kerfeld C."/>
        </authorList>
    </citation>
    <scope>NUCLEOTIDE SEQUENCE [LARGE SCALE GENOMIC DNA]</scope>
    <source>
        <strain evidence="2">PCC 8305</strain>
    </source>
</reference>